<evidence type="ECO:0000256" key="1">
    <source>
        <dbReference type="ARBA" id="ARBA00012513"/>
    </source>
</evidence>
<evidence type="ECO:0000313" key="12">
    <source>
        <dbReference type="EnsemblMetazoa" id="CJA05375.1"/>
    </source>
</evidence>
<keyword evidence="5" id="KW-0418">Kinase</keyword>
<evidence type="ECO:0000256" key="6">
    <source>
        <dbReference type="ARBA" id="ARBA00022840"/>
    </source>
</evidence>
<dbReference type="PANTHER" id="PTHR24419">
    <property type="entry name" value="INTERLEUKIN-1 RECEPTOR-ASSOCIATED KINASE"/>
    <property type="match status" value="1"/>
</dbReference>
<dbReference type="EC" id="2.7.11.1" evidence="1"/>
<evidence type="ECO:0000256" key="10">
    <source>
        <dbReference type="SAM" id="MobiDB-lite"/>
    </source>
</evidence>
<dbReference type="Proteomes" id="UP000005237">
    <property type="component" value="Unassembled WGS sequence"/>
</dbReference>
<dbReference type="InterPro" id="IPR017441">
    <property type="entry name" value="Protein_kinase_ATP_BS"/>
</dbReference>
<reference evidence="12" key="2">
    <citation type="submission" date="2022-06" db="UniProtKB">
        <authorList>
            <consortium name="EnsemblMetazoa"/>
        </authorList>
    </citation>
    <scope>IDENTIFICATION</scope>
    <source>
        <strain evidence="12">DF5081</strain>
    </source>
</reference>
<evidence type="ECO:0000259" key="11">
    <source>
        <dbReference type="PROSITE" id="PS50011"/>
    </source>
</evidence>
<sequence>MPPKKPKKLEVSNASILRRRFNRRNFGQTPTVVIVEEENPVDENTMFASRHEKFKYPQPKKKQAEKKVFPTFPTSPGVSGVEISSDDEVFQEPPERNNEDDEEIRRLNQMYDSLDNISLPIFNKDGLRVKFDKNRKVIGIHENQPPEKWRPMAREEDVGNFLPIKKLRNKKKKDEEKKVKEKKTLAPAPIPARNETIYEKICRTIRENVTKATEKAVAISTVQPSFRVFGTPTRLKIMGGGSAIEKKKKEIDDRISIFSYTPIRGNKMNHAARFSTISGFSPQIQNASTPIDKQAKERLTQQKIPVFDLSDDFLTEKEEKSVKEQEEPLEETELDTALEKTKVQEKTALLQSTLHNSSLHIYNDQFEEIIKIPSETQQETMQNGTFRKAETSMTEILVDSEAEHIEQEEMNYSKKRQRTISPVTIQVPDTESTATEPEEKENKEQGKRATLQPQQQQILRESRLSVMTTASSRRESLNSLMEDMSIDMQSLDTLENETGATSRVIESRLQTGMTIRQEDDEVLPFYLQNGSFIDMPSYFTQLLHVCGQKEVKAWGSLPKGVFDGRRVKKIGEGSYGEVFSTVWEGQSVAIKVVPFEPDSENRQYFGEYHSEEMQEAALIVPEVVVMKELSAMNDMFAYNSTPNFIKMISAIIVKGQYPKGLLKAWDHYDKFVKGSENTRPNVYASNNQNFIILVSENGGIALEDFRLQSENELRSILLQLTLSMKAAEETLEFEHRDLHLGNVLIDRSGVEKLSYRVNGHDVTMNAHGVKLSIIDFTLGRIKKGPTFVYMDLEKDPGIFTGEGDPQFEVYRKMRALCGRNWHTFNRKTNVMWIEFIANQLIDTEICPPGVISDDRKQELRKIFTRLGEYDSCKDSFIDPEFFTLFYEGLFDEINSVAQSP</sequence>
<evidence type="ECO:0000256" key="8">
    <source>
        <dbReference type="ARBA" id="ARBA00048679"/>
    </source>
</evidence>
<dbReference type="PANTHER" id="PTHR24419:SF18">
    <property type="entry name" value="SERINE_THREONINE-PROTEIN KINASE HASPIN"/>
    <property type="match status" value="1"/>
</dbReference>
<protein>
    <recommendedName>
        <fullName evidence="1">non-specific serine/threonine protein kinase</fullName>
        <ecNumber evidence="1">2.7.11.1</ecNumber>
    </recommendedName>
</protein>
<dbReference type="Gene3D" id="1.10.510.10">
    <property type="entry name" value="Transferase(Phosphotransferase) domain 1"/>
    <property type="match status" value="1"/>
</dbReference>
<evidence type="ECO:0000313" key="13">
    <source>
        <dbReference type="Proteomes" id="UP000005237"/>
    </source>
</evidence>
<evidence type="ECO:0000256" key="5">
    <source>
        <dbReference type="ARBA" id="ARBA00022777"/>
    </source>
</evidence>
<organism evidence="12 13">
    <name type="scientific">Caenorhabditis japonica</name>
    <dbReference type="NCBI Taxonomy" id="281687"/>
    <lineage>
        <taxon>Eukaryota</taxon>
        <taxon>Metazoa</taxon>
        <taxon>Ecdysozoa</taxon>
        <taxon>Nematoda</taxon>
        <taxon>Chromadorea</taxon>
        <taxon>Rhabditida</taxon>
        <taxon>Rhabditina</taxon>
        <taxon>Rhabditomorpha</taxon>
        <taxon>Rhabditoidea</taxon>
        <taxon>Rhabditidae</taxon>
        <taxon>Peloderinae</taxon>
        <taxon>Caenorhabditis</taxon>
    </lineage>
</organism>
<dbReference type="AlphaFoldDB" id="A0A8R1DLI6"/>
<dbReference type="GO" id="GO:0005634">
    <property type="term" value="C:nucleus"/>
    <property type="evidence" value="ECO:0007669"/>
    <property type="project" value="TreeGrafter"/>
</dbReference>
<dbReference type="InterPro" id="IPR000719">
    <property type="entry name" value="Prot_kinase_dom"/>
</dbReference>
<evidence type="ECO:0000256" key="9">
    <source>
        <dbReference type="PROSITE-ProRule" id="PRU10141"/>
    </source>
</evidence>
<reference evidence="13" key="1">
    <citation type="submission" date="2010-08" db="EMBL/GenBank/DDBJ databases">
        <authorList>
            <consortium name="Caenorhabditis japonica Sequencing Consortium"/>
            <person name="Wilson R.K."/>
        </authorList>
    </citation>
    <scope>NUCLEOTIDE SEQUENCE [LARGE SCALE GENOMIC DNA]</scope>
    <source>
        <strain evidence="13">DF5081</strain>
    </source>
</reference>
<dbReference type="GO" id="GO:0000278">
    <property type="term" value="P:mitotic cell cycle"/>
    <property type="evidence" value="ECO:0007669"/>
    <property type="project" value="TreeGrafter"/>
</dbReference>
<dbReference type="InterPro" id="IPR011009">
    <property type="entry name" value="Kinase-like_dom_sf"/>
</dbReference>
<accession>A0A8R1DLI6</accession>
<dbReference type="GO" id="GO:0005524">
    <property type="term" value="F:ATP binding"/>
    <property type="evidence" value="ECO:0007669"/>
    <property type="project" value="UniProtKB-UniRule"/>
</dbReference>
<dbReference type="Pfam" id="PF12330">
    <property type="entry name" value="Haspin_kinase"/>
    <property type="match status" value="1"/>
</dbReference>
<evidence type="ECO:0000256" key="4">
    <source>
        <dbReference type="ARBA" id="ARBA00022741"/>
    </source>
</evidence>
<dbReference type="Gene3D" id="3.30.200.20">
    <property type="entry name" value="Phosphorylase Kinase, domain 1"/>
    <property type="match status" value="1"/>
</dbReference>
<dbReference type="InterPro" id="IPR024604">
    <property type="entry name" value="GSG2_C"/>
</dbReference>
<name>A0A8R1DLI6_CAEJA</name>
<keyword evidence="13" id="KW-1185">Reference proteome</keyword>
<dbReference type="PROSITE" id="PS50011">
    <property type="entry name" value="PROTEIN_KINASE_DOM"/>
    <property type="match status" value="1"/>
</dbReference>
<dbReference type="GO" id="GO:0005737">
    <property type="term" value="C:cytoplasm"/>
    <property type="evidence" value="ECO:0007669"/>
    <property type="project" value="TreeGrafter"/>
</dbReference>
<keyword evidence="3" id="KW-0808">Transferase</keyword>
<keyword evidence="6 9" id="KW-0067">ATP-binding</keyword>
<dbReference type="SMART" id="SM00220">
    <property type="entry name" value="S_TKc"/>
    <property type="match status" value="1"/>
</dbReference>
<evidence type="ECO:0000256" key="3">
    <source>
        <dbReference type="ARBA" id="ARBA00022679"/>
    </source>
</evidence>
<dbReference type="SMART" id="SM01331">
    <property type="entry name" value="DUF3635"/>
    <property type="match status" value="1"/>
</dbReference>
<proteinExistence type="predicted"/>
<dbReference type="GO" id="GO:0072354">
    <property type="term" value="F:histone H3T3 kinase activity"/>
    <property type="evidence" value="ECO:0007669"/>
    <property type="project" value="TreeGrafter"/>
</dbReference>
<evidence type="ECO:0000256" key="2">
    <source>
        <dbReference type="ARBA" id="ARBA00022527"/>
    </source>
</evidence>
<keyword evidence="4 9" id="KW-0547">Nucleotide-binding</keyword>
<feature type="region of interest" description="Disordered" evidence="10">
    <location>
        <begin position="50"/>
        <end position="102"/>
    </location>
</feature>
<keyword evidence="2" id="KW-0723">Serine/threonine-protein kinase</keyword>
<comment type="catalytic activity">
    <reaction evidence="8">
        <text>L-seryl-[protein] + ATP = O-phospho-L-seryl-[protein] + ADP + H(+)</text>
        <dbReference type="Rhea" id="RHEA:17989"/>
        <dbReference type="Rhea" id="RHEA-COMP:9863"/>
        <dbReference type="Rhea" id="RHEA-COMP:11604"/>
        <dbReference type="ChEBI" id="CHEBI:15378"/>
        <dbReference type="ChEBI" id="CHEBI:29999"/>
        <dbReference type="ChEBI" id="CHEBI:30616"/>
        <dbReference type="ChEBI" id="CHEBI:83421"/>
        <dbReference type="ChEBI" id="CHEBI:456216"/>
        <dbReference type="EC" id="2.7.11.1"/>
    </reaction>
</comment>
<dbReference type="PROSITE" id="PS00107">
    <property type="entry name" value="PROTEIN_KINASE_ATP"/>
    <property type="match status" value="1"/>
</dbReference>
<dbReference type="EnsemblMetazoa" id="CJA05375.1">
    <property type="protein sequence ID" value="CJA05375.1"/>
    <property type="gene ID" value="WBGene00124579"/>
</dbReference>
<evidence type="ECO:0000256" key="7">
    <source>
        <dbReference type="ARBA" id="ARBA00047899"/>
    </source>
</evidence>
<feature type="domain" description="Protein kinase" evidence="11">
    <location>
        <begin position="564"/>
        <end position="900"/>
    </location>
</feature>
<dbReference type="GO" id="GO:0035556">
    <property type="term" value="P:intracellular signal transduction"/>
    <property type="evidence" value="ECO:0007669"/>
    <property type="project" value="TreeGrafter"/>
</dbReference>
<feature type="region of interest" description="Disordered" evidence="10">
    <location>
        <begin position="426"/>
        <end position="455"/>
    </location>
</feature>
<dbReference type="SUPFAM" id="SSF56112">
    <property type="entry name" value="Protein kinase-like (PK-like)"/>
    <property type="match status" value="1"/>
</dbReference>
<feature type="binding site" evidence="9">
    <location>
        <position position="591"/>
    </location>
    <ligand>
        <name>ATP</name>
        <dbReference type="ChEBI" id="CHEBI:30616"/>
    </ligand>
</feature>
<feature type="compositionally biased region" description="Polar residues" evidence="10">
    <location>
        <begin position="426"/>
        <end position="435"/>
    </location>
</feature>
<comment type="catalytic activity">
    <reaction evidence="7">
        <text>L-threonyl-[protein] + ATP = O-phospho-L-threonyl-[protein] + ADP + H(+)</text>
        <dbReference type="Rhea" id="RHEA:46608"/>
        <dbReference type="Rhea" id="RHEA-COMP:11060"/>
        <dbReference type="Rhea" id="RHEA-COMP:11605"/>
        <dbReference type="ChEBI" id="CHEBI:15378"/>
        <dbReference type="ChEBI" id="CHEBI:30013"/>
        <dbReference type="ChEBI" id="CHEBI:30616"/>
        <dbReference type="ChEBI" id="CHEBI:61977"/>
        <dbReference type="ChEBI" id="CHEBI:456216"/>
        <dbReference type="EC" id="2.7.11.1"/>
    </reaction>
</comment>